<keyword evidence="4 7" id="KW-0521">NADP</keyword>
<dbReference type="PANTHER" id="PTHR21089:SF1">
    <property type="entry name" value="BIFUNCTIONAL 3-DEHYDROQUINATE DEHYDRATASE_SHIKIMATE DEHYDROGENASE, CHLOROPLASTIC"/>
    <property type="match status" value="1"/>
</dbReference>
<feature type="binding site" evidence="7">
    <location>
        <position position="211"/>
    </location>
    <ligand>
        <name>NADP(+)</name>
        <dbReference type="ChEBI" id="CHEBI:58349"/>
    </ligand>
</feature>
<keyword evidence="6 7" id="KW-0057">Aromatic amino acid biosynthesis</keyword>
<comment type="similarity">
    <text evidence="7">Belongs to the shikimate dehydrogenase family.</text>
</comment>
<organism evidence="9 10">
    <name type="scientific">Hathewaya proteolytica DSM 3090</name>
    <dbReference type="NCBI Taxonomy" id="1121331"/>
    <lineage>
        <taxon>Bacteria</taxon>
        <taxon>Bacillati</taxon>
        <taxon>Bacillota</taxon>
        <taxon>Clostridia</taxon>
        <taxon>Eubacteriales</taxon>
        <taxon>Clostridiaceae</taxon>
        <taxon>Hathewaya</taxon>
    </lineage>
</organism>
<dbReference type="UniPathway" id="UPA00053">
    <property type="reaction ID" value="UER00087"/>
</dbReference>
<comment type="function">
    <text evidence="7">Involved in the biosynthesis of the chorismate, which leads to the biosynthesis of aromatic amino acids. Catalyzes the reversible NADPH linked reduction of 3-dehydroshikimate (DHSA) to yield shikimate (SA).</text>
</comment>
<dbReference type="PANTHER" id="PTHR21089">
    <property type="entry name" value="SHIKIMATE DEHYDROGENASE"/>
    <property type="match status" value="1"/>
</dbReference>
<keyword evidence="10" id="KW-1185">Reference proteome</keyword>
<dbReference type="AlphaFoldDB" id="A0A1M6QBU1"/>
<evidence type="ECO:0000256" key="7">
    <source>
        <dbReference type="HAMAP-Rule" id="MF_00222"/>
    </source>
</evidence>
<dbReference type="CDD" id="cd01065">
    <property type="entry name" value="NAD_bind_Shikimate_DH"/>
    <property type="match status" value="1"/>
</dbReference>
<dbReference type="GO" id="GO:0009423">
    <property type="term" value="P:chorismate biosynthetic process"/>
    <property type="evidence" value="ECO:0007669"/>
    <property type="project" value="UniProtKB-UniRule"/>
</dbReference>
<evidence type="ECO:0000256" key="5">
    <source>
        <dbReference type="ARBA" id="ARBA00023002"/>
    </source>
</evidence>
<feature type="binding site" evidence="7">
    <location>
        <position position="87"/>
    </location>
    <ligand>
        <name>shikimate</name>
        <dbReference type="ChEBI" id="CHEBI:36208"/>
    </ligand>
</feature>
<dbReference type="GO" id="GO:0009073">
    <property type="term" value="P:aromatic amino acid family biosynthetic process"/>
    <property type="evidence" value="ECO:0007669"/>
    <property type="project" value="UniProtKB-KW"/>
</dbReference>
<evidence type="ECO:0000256" key="4">
    <source>
        <dbReference type="ARBA" id="ARBA00022857"/>
    </source>
</evidence>
<dbReference type="GO" id="GO:0008652">
    <property type="term" value="P:amino acid biosynthetic process"/>
    <property type="evidence" value="ECO:0007669"/>
    <property type="project" value="UniProtKB-KW"/>
</dbReference>
<dbReference type="RefSeq" id="WP_072903910.1">
    <property type="nucleotide sequence ID" value="NZ_FRAD01000016.1"/>
</dbReference>
<evidence type="ECO:0000256" key="6">
    <source>
        <dbReference type="ARBA" id="ARBA00023141"/>
    </source>
</evidence>
<dbReference type="GO" id="GO:0019632">
    <property type="term" value="P:shikimate metabolic process"/>
    <property type="evidence" value="ECO:0007669"/>
    <property type="project" value="InterPro"/>
</dbReference>
<dbReference type="HAMAP" id="MF_00222">
    <property type="entry name" value="Shikimate_DH_AroE"/>
    <property type="match status" value="1"/>
</dbReference>
<comment type="caution">
    <text evidence="7">Lacks conserved residue(s) required for the propagation of feature annotation.</text>
</comment>
<sequence>MNNLYGLMGGKLIHSYSPEIHKKIFEIMNMQGSYELFELQENELEDMVKKLKSLNYKGCNVTIPHKISIMDFLDEISHEAKKIGAVNVIAFNNGKACGYNTDYYGFGMALQKNHIRCNNEKAVVLGTGGASRAIVQYLVDNGAKDITLVSTDKAVAKEKYPDLQVVTYKELEEISDSSLIINCTPVGMYPKIGNSPVEKCVLKNFGSAVDIIYNPRETVFLKDAKELGLNVADGMYMLVAQAVKSQEIWNNISIPQNVTEKITDSLR</sequence>
<feature type="binding site" evidence="7">
    <location>
        <position position="62"/>
    </location>
    <ligand>
        <name>shikimate</name>
        <dbReference type="ChEBI" id="CHEBI:36208"/>
    </ligand>
</feature>
<dbReference type="InterPro" id="IPR046346">
    <property type="entry name" value="Aminoacid_DH-like_N_sf"/>
</dbReference>
<evidence type="ECO:0000313" key="10">
    <source>
        <dbReference type="Proteomes" id="UP000183952"/>
    </source>
</evidence>
<dbReference type="Proteomes" id="UP000183952">
    <property type="component" value="Unassembled WGS sequence"/>
</dbReference>
<dbReference type="EC" id="1.1.1.25" evidence="2 7"/>
<evidence type="ECO:0000259" key="8">
    <source>
        <dbReference type="Pfam" id="PF08501"/>
    </source>
</evidence>
<gene>
    <name evidence="7" type="primary">aroE</name>
    <name evidence="9" type="ORF">SAMN02745248_01956</name>
</gene>
<feature type="binding site" evidence="7">
    <location>
        <position position="234"/>
    </location>
    <ligand>
        <name>NADP(+)</name>
        <dbReference type="ChEBI" id="CHEBI:58349"/>
    </ligand>
</feature>
<evidence type="ECO:0000256" key="2">
    <source>
        <dbReference type="ARBA" id="ARBA00012962"/>
    </source>
</evidence>
<evidence type="ECO:0000256" key="3">
    <source>
        <dbReference type="ARBA" id="ARBA00022605"/>
    </source>
</evidence>
<reference evidence="9 10" key="1">
    <citation type="submission" date="2016-11" db="EMBL/GenBank/DDBJ databases">
        <authorList>
            <person name="Jaros S."/>
            <person name="Januszkiewicz K."/>
            <person name="Wedrychowicz H."/>
        </authorList>
    </citation>
    <scope>NUCLEOTIDE SEQUENCE [LARGE SCALE GENOMIC DNA]</scope>
    <source>
        <strain evidence="9 10">DSM 3090</strain>
    </source>
</reference>
<dbReference type="Gene3D" id="3.40.50.10860">
    <property type="entry name" value="Leucine Dehydrogenase, chain A, domain 1"/>
    <property type="match status" value="1"/>
</dbReference>
<feature type="binding site" evidence="7">
    <location>
        <position position="213"/>
    </location>
    <ligand>
        <name>shikimate</name>
        <dbReference type="ChEBI" id="CHEBI:36208"/>
    </ligand>
</feature>
<dbReference type="NCBIfam" id="TIGR00507">
    <property type="entry name" value="aroE"/>
    <property type="match status" value="1"/>
</dbReference>
<feature type="binding site" evidence="7">
    <location>
        <position position="102"/>
    </location>
    <ligand>
        <name>shikimate</name>
        <dbReference type="ChEBI" id="CHEBI:36208"/>
    </ligand>
</feature>
<name>A0A1M6QBU1_9CLOT</name>
<dbReference type="SUPFAM" id="SSF53223">
    <property type="entry name" value="Aminoacid dehydrogenase-like, N-terminal domain"/>
    <property type="match status" value="1"/>
</dbReference>
<feature type="domain" description="Shikimate dehydrogenase substrate binding N-terminal" evidence="8">
    <location>
        <begin position="7"/>
        <end position="89"/>
    </location>
</feature>
<feature type="binding site" evidence="7">
    <location>
        <position position="241"/>
    </location>
    <ligand>
        <name>shikimate</name>
        <dbReference type="ChEBI" id="CHEBI:36208"/>
    </ligand>
</feature>
<evidence type="ECO:0000256" key="1">
    <source>
        <dbReference type="ARBA" id="ARBA00004871"/>
    </source>
</evidence>
<accession>A0A1M6QBU1</accession>
<keyword evidence="5 7" id="KW-0560">Oxidoreductase</keyword>
<dbReference type="GO" id="GO:0004764">
    <property type="term" value="F:shikimate 3-dehydrogenase (NADP+) activity"/>
    <property type="evidence" value="ECO:0007669"/>
    <property type="project" value="UniProtKB-UniRule"/>
</dbReference>
<dbReference type="InterPro" id="IPR022893">
    <property type="entry name" value="Shikimate_DH_fam"/>
</dbReference>
<comment type="subunit">
    <text evidence="7">Homodimer.</text>
</comment>
<feature type="binding site" evidence="7">
    <location>
        <begin position="15"/>
        <end position="17"/>
    </location>
    <ligand>
        <name>shikimate</name>
        <dbReference type="ChEBI" id="CHEBI:36208"/>
    </ligand>
</feature>
<dbReference type="STRING" id="1121331.SAMN02745248_01956"/>
<dbReference type="GO" id="GO:0005829">
    <property type="term" value="C:cytosol"/>
    <property type="evidence" value="ECO:0007669"/>
    <property type="project" value="TreeGrafter"/>
</dbReference>
<dbReference type="SUPFAM" id="SSF51735">
    <property type="entry name" value="NAD(P)-binding Rossmann-fold domains"/>
    <property type="match status" value="1"/>
</dbReference>
<dbReference type="EMBL" id="FRAD01000016">
    <property type="protein sequence ID" value="SHK17641.1"/>
    <property type="molecule type" value="Genomic_DNA"/>
</dbReference>
<dbReference type="Pfam" id="PF08501">
    <property type="entry name" value="Shikimate_dh_N"/>
    <property type="match status" value="1"/>
</dbReference>
<comment type="catalytic activity">
    <reaction evidence="7">
        <text>shikimate + NADP(+) = 3-dehydroshikimate + NADPH + H(+)</text>
        <dbReference type="Rhea" id="RHEA:17737"/>
        <dbReference type="ChEBI" id="CHEBI:15378"/>
        <dbReference type="ChEBI" id="CHEBI:16630"/>
        <dbReference type="ChEBI" id="CHEBI:36208"/>
        <dbReference type="ChEBI" id="CHEBI:57783"/>
        <dbReference type="ChEBI" id="CHEBI:58349"/>
        <dbReference type="EC" id="1.1.1.25"/>
    </reaction>
</comment>
<dbReference type="InterPro" id="IPR011342">
    <property type="entry name" value="Shikimate_DH"/>
</dbReference>
<dbReference type="GO" id="GO:0050661">
    <property type="term" value="F:NADP binding"/>
    <property type="evidence" value="ECO:0007669"/>
    <property type="project" value="InterPro"/>
</dbReference>
<protein>
    <recommendedName>
        <fullName evidence="2 7">Shikimate dehydrogenase (NADP(+))</fullName>
        <shortName evidence="7">SDH</shortName>
        <ecNumber evidence="2 7">1.1.1.25</ecNumber>
    </recommendedName>
</protein>
<keyword evidence="3 7" id="KW-0028">Amino-acid biosynthesis</keyword>
<comment type="pathway">
    <text evidence="1 7">Metabolic intermediate biosynthesis; chorismate biosynthesis; chorismate from D-erythrose 4-phosphate and phosphoenolpyruvate: step 4/7.</text>
</comment>
<dbReference type="Gene3D" id="3.40.50.720">
    <property type="entry name" value="NAD(P)-binding Rossmann-like Domain"/>
    <property type="match status" value="1"/>
</dbReference>
<feature type="active site" description="Proton acceptor" evidence="7">
    <location>
        <position position="66"/>
    </location>
</feature>
<evidence type="ECO:0000313" key="9">
    <source>
        <dbReference type="EMBL" id="SHK17641.1"/>
    </source>
</evidence>
<dbReference type="InterPro" id="IPR013708">
    <property type="entry name" value="Shikimate_DH-bd_N"/>
</dbReference>
<dbReference type="OrthoDB" id="9792692at2"/>
<dbReference type="InterPro" id="IPR036291">
    <property type="entry name" value="NAD(P)-bd_dom_sf"/>
</dbReference>
<proteinExistence type="inferred from homology"/>